<dbReference type="CDD" id="cd03353">
    <property type="entry name" value="LbH_GlmU_C"/>
    <property type="match status" value="1"/>
</dbReference>
<feature type="binding site" evidence="17">
    <location>
        <position position="321"/>
    </location>
    <ligand>
        <name>UDP-N-acetyl-alpha-D-glucosamine</name>
        <dbReference type="ChEBI" id="CHEBI:57705"/>
    </ligand>
</feature>
<dbReference type="EMBL" id="BSTK01000003">
    <property type="protein sequence ID" value="GLY84941.1"/>
    <property type="molecule type" value="Genomic_DNA"/>
</dbReference>
<dbReference type="GO" id="GO:0006048">
    <property type="term" value="P:UDP-N-acetylglucosamine biosynthetic process"/>
    <property type="evidence" value="ECO:0007669"/>
    <property type="project" value="InterPro"/>
</dbReference>
<feature type="binding site" evidence="17">
    <location>
        <position position="61"/>
    </location>
    <ligand>
        <name>UDP-N-acetyl-alpha-D-glucosamine</name>
        <dbReference type="ChEBI" id="CHEBI:57705"/>
    </ligand>
</feature>
<dbReference type="HAMAP" id="MF_01631">
    <property type="entry name" value="GlmU"/>
    <property type="match status" value="1"/>
</dbReference>
<comment type="subcellular location">
    <subcellularLocation>
        <location evidence="17">Cytoplasm</location>
    </subcellularLocation>
</comment>
<feature type="region of interest" description="N-acetyltransferase" evidence="17">
    <location>
        <begin position="240"/>
        <end position="462"/>
    </location>
</feature>
<comment type="similarity">
    <text evidence="17">In the N-terminal section; belongs to the N-acetylglucosamine-1-phosphate uridyltransferase family.</text>
</comment>
<dbReference type="EC" id="2.7.7.23" evidence="17"/>
<dbReference type="EC" id="2.3.1.157" evidence="17"/>
<evidence type="ECO:0000256" key="12">
    <source>
        <dbReference type="ARBA" id="ARBA00023315"/>
    </source>
</evidence>
<feature type="binding site" evidence="17">
    <location>
        <begin position="66"/>
        <end position="67"/>
    </location>
    <ligand>
        <name>UDP-N-acetyl-alpha-D-glucosamine</name>
        <dbReference type="ChEBI" id="CHEBI:57705"/>
    </ligand>
</feature>
<feature type="binding site" evidence="17">
    <location>
        <position position="8"/>
    </location>
    <ligand>
        <name>UDP-N-acetyl-alpha-D-glucosamine</name>
        <dbReference type="ChEBI" id="CHEBI:57705"/>
    </ligand>
</feature>
<dbReference type="InterPro" id="IPR029044">
    <property type="entry name" value="Nucleotide-diphossugar_trans"/>
</dbReference>
<dbReference type="PANTHER" id="PTHR43584:SF3">
    <property type="entry name" value="BIFUNCTIONAL PROTEIN GLMU"/>
    <property type="match status" value="1"/>
</dbReference>
<dbReference type="GO" id="GO:0071555">
    <property type="term" value="P:cell wall organization"/>
    <property type="evidence" value="ECO:0007669"/>
    <property type="project" value="UniProtKB-KW"/>
</dbReference>
<dbReference type="InterPro" id="IPR011004">
    <property type="entry name" value="Trimer_LpxA-like_sf"/>
</dbReference>
<feature type="binding site" evidence="17">
    <location>
        <position position="216"/>
    </location>
    <ligand>
        <name>Mg(2+)</name>
        <dbReference type="ChEBI" id="CHEBI:18420"/>
    </ligand>
</feature>
<protein>
    <recommendedName>
        <fullName evidence="17">Bifunctional protein GlmU</fullName>
    </recommendedName>
    <domain>
        <recommendedName>
            <fullName evidence="17">UDP-N-acetylglucosamine pyrophosphorylase</fullName>
            <ecNumber evidence="17">2.7.7.23</ecNumber>
        </recommendedName>
        <alternativeName>
            <fullName evidence="17">N-acetylglucosamine-1-phosphate uridyltransferase</fullName>
        </alternativeName>
    </domain>
    <domain>
        <recommendedName>
            <fullName evidence="17">Glucosamine-1-phosphate N-acetyltransferase</fullName>
            <ecNumber evidence="17">2.3.1.157</ecNumber>
        </recommendedName>
    </domain>
</protein>
<dbReference type="SUPFAM" id="SSF51161">
    <property type="entry name" value="Trimeric LpxA-like enzymes"/>
    <property type="match status" value="1"/>
</dbReference>
<comment type="similarity">
    <text evidence="17">In the C-terminal section; belongs to the transferase hexapeptide repeat family.</text>
</comment>
<dbReference type="Pfam" id="PF00483">
    <property type="entry name" value="NTP_transferase"/>
    <property type="match status" value="1"/>
</dbReference>
<feature type="binding site" evidence="17">
    <location>
        <begin position="374"/>
        <end position="375"/>
    </location>
    <ligand>
        <name>acetyl-CoA</name>
        <dbReference type="ChEBI" id="CHEBI:57288"/>
    </ligand>
</feature>
<feature type="binding site" evidence="17">
    <location>
        <position position="91"/>
    </location>
    <ligand>
        <name>Mg(2+)</name>
        <dbReference type="ChEBI" id="CHEBI:18420"/>
    </ligand>
</feature>
<proteinExistence type="inferred from homology"/>
<evidence type="ECO:0000256" key="8">
    <source>
        <dbReference type="ARBA" id="ARBA00022842"/>
    </source>
</evidence>
<feature type="region of interest" description="Pyrophosphorylase" evidence="17">
    <location>
        <begin position="1"/>
        <end position="218"/>
    </location>
</feature>
<feature type="binding site" evidence="17">
    <location>
        <position position="143"/>
    </location>
    <ligand>
        <name>UDP-N-acetyl-alpha-D-glucosamine</name>
        <dbReference type="ChEBI" id="CHEBI:57705"/>
    </ligand>
</feature>
<feature type="binding site" evidence="17">
    <location>
        <position position="365"/>
    </location>
    <ligand>
        <name>UDP-N-acetyl-alpha-D-glucosamine</name>
        <dbReference type="ChEBI" id="CHEBI:57705"/>
    </ligand>
</feature>
<evidence type="ECO:0000256" key="18">
    <source>
        <dbReference type="SAM" id="MobiDB-lite"/>
    </source>
</evidence>
<feature type="binding site" evidence="17">
    <location>
        <position position="339"/>
    </location>
    <ligand>
        <name>UDP-N-acetyl-alpha-D-glucosamine</name>
        <dbReference type="ChEBI" id="CHEBI:57705"/>
    </ligand>
</feature>
<comment type="pathway">
    <text evidence="1 17">Nucleotide-sugar biosynthesis; UDP-N-acetyl-alpha-D-glucosamine biosynthesis; N-acetyl-alpha-D-glucosamine 1-phosphate from alpha-D-glucosamine 6-phosphate (route II): step 2/2.</text>
</comment>
<feature type="binding site" evidence="17">
    <location>
        <position position="158"/>
    </location>
    <ligand>
        <name>UDP-N-acetyl-alpha-D-glucosamine</name>
        <dbReference type="ChEBI" id="CHEBI:57705"/>
    </ligand>
</feature>
<evidence type="ECO:0000256" key="7">
    <source>
        <dbReference type="ARBA" id="ARBA00022737"/>
    </source>
</evidence>
<sequence length="462" mass="48390">MKSRKVPKVLHELGGRTMVGHVLAASRELEPERLLVVVGHGRQKVIAHLEAGWPGARPVLQAEQNGTGHAVRMALEAVGSIDGTVLVLNGDAPLLRGDVLHELLAVHEGEGNAATILTADLPDPTGYGRMIRAADGSVSAIVEEKDADAAQRAITEINVGMYAFDGALLGAALKQVTTDNAKGEEYLTDVVTILRDSGHRVGGALDRHWLGPLGVNDRVQLAEARRLLNDRVLEAHMRQGVTIVDPMSTWVDVQVTIEPDAVIEPGTQLRGTTHVAAGARVGPGCTLTDTTVGEDAVVVNAVCEGAEIGPEVSVGPFAYLRPGTKLARGAKAGTYVEMKNAVVGEGTKVPHLTYVGDAEIGAGSNIGAACVFVNYDGVEKRKSVVGDHVKVGSDNMLVAPVNIGDGAYTAAGSVITGDVPPGAMAVARARQRNVEGWVERKRPGTPSAEAARRAQERAEQGD</sequence>
<dbReference type="GO" id="GO:0003977">
    <property type="term" value="F:UDP-N-acetylglucosamine diphosphorylase activity"/>
    <property type="evidence" value="ECO:0007669"/>
    <property type="project" value="UniProtKB-UniRule"/>
</dbReference>
<comment type="caution">
    <text evidence="17">Lacks conserved residue(s) required for the propagation of feature annotation.</text>
</comment>
<dbReference type="GO" id="GO:0019134">
    <property type="term" value="F:glucosamine-1-phosphate N-acetyltransferase activity"/>
    <property type="evidence" value="ECO:0007669"/>
    <property type="project" value="UniProtKB-UniRule"/>
</dbReference>
<keyword evidence="8 17" id="KW-0460">Magnesium</keyword>
<comment type="caution">
    <text evidence="20">The sequence shown here is derived from an EMBL/GenBank/DDBJ whole genome shotgun (WGS) entry which is preliminary data.</text>
</comment>
<dbReference type="PANTHER" id="PTHR43584">
    <property type="entry name" value="NUCLEOTIDYL TRANSFERASE"/>
    <property type="match status" value="1"/>
</dbReference>
<feature type="compositionally biased region" description="Basic and acidic residues" evidence="18">
    <location>
        <begin position="450"/>
        <end position="462"/>
    </location>
</feature>
<dbReference type="GO" id="GO:0009252">
    <property type="term" value="P:peptidoglycan biosynthetic process"/>
    <property type="evidence" value="ECO:0007669"/>
    <property type="project" value="UniProtKB-UniRule"/>
</dbReference>
<dbReference type="CDD" id="cd02540">
    <property type="entry name" value="GT2_GlmU_N_bac"/>
    <property type="match status" value="1"/>
</dbReference>
<comment type="catalytic activity">
    <reaction evidence="14 17">
        <text>alpha-D-glucosamine 1-phosphate + acetyl-CoA = N-acetyl-alpha-D-glucosamine 1-phosphate + CoA + H(+)</text>
        <dbReference type="Rhea" id="RHEA:13725"/>
        <dbReference type="ChEBI" id="CHEBI:15378"/>
        <dbReference type="ChEBI" id="CHEBI:57287"/>
        <dbReference type="ChEBI" id="CHEBI:57288"/>
        <dbReference type="ChEBI" id="CHEBI:57776"/>
        <dbReference type="ChEBI" id="CHEBI:58516"/>
        <dbReference type="EC" id="2.3.1.157"/>
    </reaction>
</comment>
<evidence type="ECO:0000256" key="5">
    <source>
        <dbReference type="ARBA" id="ARBA00022695"/>
    </source>
</evidence>
<feature type="domain" description="Nucleotidyl transferase" evidence="19">
    <location>
        <begin position="4"/>
        <end position="252"/>
    </location>
</feature>
<keyword evidence="13 17" id="KW-0961">Cell wall biogenesis/degradation</keyword>
<evidence type="ECO:0000256" key="15">
    <source>
        <dbReference type="ARBA" id="ARBA00048493"/>
    </source>
</evidence>
<feature type="binding site" evidence="17">
    <location>
        <position position="368"/>
    </location>
    <ligand>
        <name>acetyl-CoA</name>
        <dbReference type="ChEBI" id="CHEBI:57288"/>
    </ligand>
</feature>
<dbReference type="InterPro" id="IPR005835">
    <property type="entry name" value="NTP_transferase_dom"/>
</dbReference>
<dbReference type="AlphaFoldDB" id="A0A9W6RY79"/>
<dbReference type="InterPro" id="IPR005882">
    <property type="entry name" value="Bifunctional_GlmU"/>
</dbReference>
<comment type="subunit">
    <text evidence="17">Homotrimer.</text>
</comment>
<dbReference type="InterPro" id="IPR038009">
    <property type="entry name" value="GlmU_C_LbH"/>
</dbReference>
<gene>
    <name evidence="17 20" type="primary">glmU</name>
    <name evidence="20" type="ORF">Airi02_028700</name>
</gene>
<comment type="pathway">
    <text evidence="17">Bacterial outer membrane biogenesis; LPS lipid A biosynthesis.</text>
</comment>
<keyword evidence="7 17" id="KW-0677">Repeat</keyword>
<feature type="active site" description="Proton acceptor" evidence="17">
    <location>
        <position position="351"/>
    </location>
</feature>
<dbReference type="GO" id="GO:0008360">
    <property type="term" value="P:regulation of cell shape"/>
    <property type="evidence" value="ECO:0007669"/>
    <property type="project" value="UniProtKB-KW"/>
</dbReference>
<dbReference type="Gene3D" id="2.160.10.10">
    <property type="entry name" value="Hexapeptide repeat proteins"/>
    <property type="match status" value="1"/>
</dbReference>
<accession>A0A9W6RY79</accession>
<dbReference type="GO" id="GO:0005737">
    <property type="term" value="C:cytoplasm"/>
    <property type="evidence" value="ECO:0007669"/>
    <property type="project" value="UniProtKB-SubCell"/>
</dbReference>
<comment type="pathway">
    <text evidence="2 17">Nucleotide-sugar biosynthesis; UDP-N-acetyl-alpha-D-glucosamine biosynthesis; UDP-N-acetyl-alpha-D-glucosamine from N-acetyl-alpha-D-glucosamine 1-phosphate: step 1/1.</text>
</comment>
<keyword evidence="9 17" id="KW-0133">Cell shape</keyword>
<keyword evidence="21" id="KW-1185">Reference proteome</keyword>
<evidence type="ECO:0000259" key="19">
    <source>
        <dbReference type="Pfam" id="PF00483"/>
    </source>
</evidence>
<evidence type="ECO:0000256" key="17">
    <source>
        <dbReference type="HAMAP-Rule" id="MF_01631"/>
    </source>
</evidence>
<evidence type="ECO:0000256" key="6">
    <source>
        <dbReference type="ARBA" id="ARBA00022723"/>
    </source>
</evidence>
<feature type="binding site" evidence="17">
    <location>
        <position position="128"/>
    </location>
    <ligand>
        <name>UDP-N-acetyl-alpha-D-glucosamine</name>
        <dbReference type="ChEBI" id="CHEBI:57705"/>
    </ligand>
</feature>
<evidence type="ECO:0000256" key="4">
    <source>
        <dbReference type="ARBA" id="ARBA00022679"/>
    </source>
</evidence>
<evidence type="ECO:0000313" key="21">
    <source>
        <dbReference type="Proteomes" id="UP001165074"/>
    </source>
</evidence>
<keyword evidence="4 17" id="KW-0808">Transferase</keyword>
<feature type="region of interest" description="Disordered" evidence="18">
    <location>
        <begin position="436"/>
        <end position="462"/>
    </location>
</feature>
<keyword evidence="5 17" id="KW-0548">Nucleotidyltransferase</keyword>
<feature type="region of interest" description="Linker" evidence="17">
    <location>
        <begin position="219"/>
        <end position="239"/>
    </location>
</feature>
<feature type="binding site" evidence="17">
    <location>
        <position position="354"/>
    </location>
    <ligand>
        <name>UDP-N-acetyl-alpha-D-glucosamine</name>
        <dbReference type="ChEBI" id="CHEBI:57705"/>
    </ligand>
</feature>
<feature type="binding site" evidence="17">
    <location>
        <position position="428"/>
    </location>
    <ligand>
        <name>acetyl-CoA</name>
        <dbReference type="ChEBI" id="CHEBI:57288"/>
    </ligand>
</feature>
<dbReference type="GO" id="GO:0000287">
    <property type="term" value="F:magnesium ion binding"/>
    <property type="evidence" value="ECO:0007669"/>
    <property type="project" value="UniProtKB-UniRule"/>
</dbReference>
<evidence type="ECO:0000256" key="16">
    <source>
        <dbReference type="ARBA" id="ARBA00049628"/>
    </source>
</evidence>
<evidence type="ECO:0000313" key="20">
    <source>
        <dbReference type="EMBL" id="GLY84941.1"/>
    </source>
</evidence>
<dbReference type="SUPFAM" id="SSF53448">
    <property type="entry name" value="Nucleotide-diphospho-sugar transferases"/>
    <property type="match status" value="1"/>
</dbReference>
<evidence type="ECO:0000256" key="14">
    <source>
        <dbReference type="ARBA" id="ARBA00048247"/>
    </source>
</evidence>
<evidence type="ECO:0000256" key="13">
    <source>
        <dbReference type="ARBA" id="ARBA00023316"/>
    </source>
</evidence>
<reference evidence="20" key="1">
    <citation type="submission" date="2023-03" db="EMBL/GenBank/DDBJ databases">
        <title>Actinoallomurus iriomotensis NBRC 103684.</title>
        <authorList>
            <person name="Ichikawa N."/>
            <person name="Sato H."/>
            <person name="Tonouchi N."/>
        </authorList>
    </citation>
    <scope>NUCLEOTIDE SEQUENCE</scope>
    <source>
        <strain evidence="20">NBRC 103684</strain>
    </source>
</reference>
<evidence type="ECO:0000256" key="3">
    <source>
        <dbReference type="ARBA" id="ARBA00022490"/>
    </source>
</evidence>
<comment type="cofactor">
    <cofactor evidence="17">
        <name>Mg(2+)</name>
        <dbReference type="ChEBI" id="CHEBI:18420"/>
    </cofactor>
    <text evidence="17">Binds 1 Mg(2+) ion per subunit.</text>
</comment>
<dbReference type="NCBIfam" id="NF010932">
    <property type="entry name" value="PRK14352.1"/>
    <property type="match status" value="1"/>
</dbReference>
<comment type="function">
    <text evidence="16 17">Catalyzes the last two sequential reactions in the de novo biosynthetic pathway for UDP-N-acetylglucosamine (UDP-GlcNAc). The C-terminal domain catalyzes the transfer of acetyl group from acetyl coenzyme A to glucosamine-1-phosphate (GlcN-1-P) to produce N-acetylglucosamine-1-phosphate (GlcNAc-1-P), which is converted into UDP-GlcNAc by the transfer of uridine 5-monophosphate (from uridine 5-triphosphate), a reaction catalyzed by the N-terminal domain.</text>
</comment>
<keyword evidence="3 17" id="KW-0963">Cytoplasm</keyword>
<dbReference type="GO" id="GO:0009245">
    <property type="term" value="P:lipid A biosynthetic process"/>
    <property type="evidence" value="ECO:0007669"/>
    <property type="project" value="UniProtKB-UniRule"/>
</dbReference>
<keyword evidence="10 17" id="KW-0573">Peptidoglycan synthesis</keyword>
<organism evidence="20 21">
    <name type="scientific">Actinoallomurus iriomotensis</name>
    <dbReference type="NCBI Taxonomy" id="478107"/>
    <lineage>
        <taxon>Bacteria</taxon>
        <taxon>Bacillati</taxon>
        <taxon>Actinomycetota</taxon>
        <taxon>Actinomycetes</taxon>
        <taxon>Streptosporangiales</taxon>
        <taxon>Thermomonosporaceae</taxon>
        <taxon>Actinoallomurus</taxon>
    </lineage>
</organism>
<comment type="catalytic activity">
    <reaction evidence="15 17">
        <text>N-acetyl-alpha-D-glucosamine 1-phosphate + UTP + H(+) = UDP-N-acetyl-alpha-D-glucosamine + diphosphate</text>
        <dbReference type="Rhea" id="RHEA:13509"/>
        <dbReference type="ChEBI" id="CHEBI:15378"/>
        <dbReference type="ChEBI" id="CHEBI:33019"/>
        <dbReference type="ChEBI" id="CHEBI:46398"/>
        <dbReference type="ChEBI" id="CHEBI:57705"/>
        <dbReference type="ChEBI" id="CHEBI:57776"/>
        <dbReference type="EC" id="2.7.7.23"/>
    </reaction>
</comment>
<evidence type="ECO:0000256" key="1">
    <source>
        <dbReference type="ARBA" id="ARBA00005166"/>
    </source>
</evidence>
<keyword evidence="12 17" id="KW-0012">Acyltransferase</keyword>
<dbReference type="InterPro" id="IPR050065">
    <property type="entry name" value="GlmU-like"/>
</dbReference>
<dbReference type="GO" id="GO:0016020">
    <property type="term" value="C:membrane"/>
    <property type="evidence" value="ECO:0007669"/>
    <property type="project" value="GOC"/>
</dbReference>
<dbReference type="GO" id="GO:0000902">
    <property type="term" value="P:cell morphogenesis"/>
    <property type="evidence" value="ECO:0007669"/>
    <property type="project" value="UniProtKB-UniRule"/>
</dbReference>
<keyword evidence="11 17" id="KW-0511">Multifunctional enzyme</keyword>
<evidence type="ECO:0000256" key="10">
    <source>
        <dbReference type="ARBA" id="ARBA00022984"/>
    </source>
</evidence>
<evidence type="ECO:0000256" key="11">
    <source>
        <dbReference type="ARBA" id="ARBA00023268"/>
    </source>
</evidence>
<name>A0A9W6RY79_9ACTN</name>
<dbReference type="Gene3D" id="3.90.550.10">
    <property type="entry name" value="Spore Coat Polysaccharide Biosynthesis Protein SpsA, Chain A"/>
    <property type="match status" value="1"/>
</dbReference>
<dbReference type="Proteomes" id="UP001165074">
    <property type="component" value="Unassembled WGS sequence"/>
</dbReference>
<evidence type="ECO:0000256" key="9">
    <source>
        <dbReference type="ARBA" id="ARBA00022960"/>
    </source>
</evidence>
<evidence type="ECO:0000256" key="2">
    <source>
        <dbReference type="ARBA" id="ARBA00005208"/>
    </source>
</evidence>
<feature type="binding site" evidence="17">
    <location>
        <position position="411"/>
    </location>
    <ligand>
        <name>acetyl-CoA</name>
        <dbReference type="ChEBI" id="CHEBI:57288"/>
    </ligand>
</feature>
<feature type="binding site" evidence="17">
    <location>
        <position position="216"/>
    </location>
    <ligand>
        <name>UDP-N-acetyl-alpha-D-glucosamine</name>
        <dbReference type="ChEBI" id="CHEBI:57705"/>
    </ligand>
</feature>
<dbReference type="NCBIfam" id="TIGR01173">
    <property type="entry name" value="glmU"/>
    <property type="match status" value="1"/>
</dbReference>
<keyword evidence="6 17" id="KW-0479">Metal-binding</keyword>
<feature type="binding site" evidence="17">
    <location>
        <position position="393"/>
    </location>
    <ligand>
        <name>acetyl-CoA</name>
        <dbReference type="ChEBI" id="CHEBI:57288"/>
    </ligand>
</feature>